<protein>
    <submittedName>
        <fullName evidence="2">DUF2075 domain-containing protein</fullName>
    </submittedName>
</protein>
<dbReference type="CDD" id="cd00009">
    <property type="entry name" value="AAA"/>
    <property type="match status" value="1"/>
</dbReference>
<dbReference type="Gene3D" id="3.40.50.300">
    <property type="entry name" value="P-loop containing nucleotide triphosphate hydrolases"/>
    <property type="match status" value="1"/>
</dbReference>
<sequence>MTAFRRSASSLSAYASPLEKGLGELLSEHLRFTTGRSASPSEVRSWDRSLPVLASDLVDAGLGDVEMLVEYRLPLSGKRVDVVLAGHHPETNDHSYVVVELKQWSEAESWEEDAAMVLVPHQPGGPKLHPVLQVRGYCDYIGDFVSSVTAPEKQLRGVAYLHNAYDPAVNDLFDLPQDDNGRLFTAQRRGEFLSFLRSRLAPLSGAESADHLLSGRIRPGRQLMKVAAAEVKERTQFTLLDEQRTAFQMVMHAVERAHEEDHKTAVIISGGPGSGKSVIALSLLGELSRKGIGTMHATGSKAFTTTMRKVAGKRSTRVKELFKYFNSFMEASKNQFEVLICDESHRIRETSANRYTKAKLRTGRPQVDELLSAARVPVFLLDEHQVVRPGEMGTVRTIREHAEARGMRVHEINLKGQFRCGGSELYEEWVLRLLGLAPGGPVPWSGDDGFSLSVAASPAEMEQALRPALEQGYTARLSAGYCWPWSKAAKDRPLENDVRIGDWERPWNSRLDSWLPGVPPSALWATEEGGFDQVGCVYTAQGFEYDWSGVILGPDLLFRDGHLVIDRAANRDPAMKKTATDEEAEALIRNTYKVLLTRGMRGTILYSTDPETQEYLVSVVGGGGGGLF</sequence>
<dbReference type="Proteomes" id="UP000467124">
    <property type="component" value="Unassembled WGS sequence"/>
</dbReference>
<reference evidence="2 3" key="1">
    <citation type="journal article" date="2019" name="Nat. Commun.">
        <title>The antimicrobial potential of Streptomyces from insect microbiomes.</title>
        <authorList>
            <person name="Chevrette M.G."/>
            <person name="Carlson C.M."/>
            <person name="Ortega H.E."/>
            <person name="Thomas C."/>
            <person name="Ananiev G.E."/>
            <person name="Barns K.J."/>
            <person name="Book A.J."/>
            <person name="Cagnazzo J."/>
            <person name="Carlos C."/>
            <person name="Flanigan W."/>
            <person name="Grubbs K.J."/>
            <person name="Horn H.A."/>
            <person name="Hoffmann F.M."/>
            <person name="Klassen J.L."/>
            <person name="Knack J.J."/>
            <person name="Lewin G.R."/>
            <person name="McDonald B.R."/>
            <person name="Muller L."/>
            <person name="Melo W.G.P."/>
            <person name="Pinto-Tomas A.A."/>
            <person name="Schmitz A."/>
            <person name="Wendt-Pienkowski E."/>
            <person name="Wildman S."/>
            <person name="Zhao M."/>
            <person name="Zhang F."/>
            <person name="Bugni T.S."/>
            <person name="Andes D.R."/>
            <person name="Pupo M.T."/>
            <person name="Currie C.R."/>
        </authorList>
    </citation>
    <scope>NUCLEOTIDE SEQUENCE [LARGE SCALE GENOMIC DNA]</scope>
    <source>
        <strain evidence="2 3">SID5840</strain>
    </source>
</reference>
<dbReference type="InterPro" id="IPR003593">
    <property type="entry name" value="AAA+_ATPase"/>
</dbReference>
<comment type="caution">
    <text evidence="2">The sequence shown here is derived from an EMBL/GenBank/DDBJ whole genome shotgun (WGS) entry which is preliminary data.</text>
</comment>
<dbReference type="AlphaFoldDB" id="A0A7K2IXW7"/>
<dbReference type="EMBL" id="WWHY01000001">
    <property type="protein sequence ID" value="MYR34664.1"/>
    <property type="molecule type" value="Genomic_DNA"/>
</dbReference>
<dbReference type="SUPFAM" id="SSF52540">
    <property type="entry name" value="P-loop containing nucleoside triphosphate hydrolases"/>
    <property type="match status" value="1"/>
</dbReference>
<dbReference type="InterPro" id="IPR018647">
    <property type="entry name" value="SLFN_3-like_DNA/RNA_helicase"/>
</dbReference>
<dbReference type="Pfam" id="PF09848">
    <property type="entry name" value="SLFN-g3_helicase"/>
    <property type="match status" value="1"/>
</dbReference>
<proteinExistence type="predicted"/>
<organism evidence="2 3">
    <name type="scientific">Nocardiopsis alba</name>
    <dbReference type="NCBI Taxonomy" id="53437"/>
    <lineage>
        <taxon>Bacteria</taxon>
        <taxon>Bacillati</taxon>
        <taxon>Actinomycetota</taxon>
        <taxon>Actinomycetes</taxon>
        <taxon>Streptosporangiales</taxon>
        <taxon>Nocardiopsidaceae</taxon>
        <taxon>Nocardiopsis</taxon>
    </lineage>
</organism>
<dbReference type="SMART" id="SM00382">
    <property type="entry name" value="AAA"/>
    <property type="match status" value="1"/>
</dbReference>
<evidence type="ECO:0000259" key="1">
    <source>
        <dbReference type="SMART" id="SM00382"/>
    </source>
</evidence>
<name>A0A7K2IXW7_9ACTN</name>
<dbReference type="RefSeq" id="WP_161111631.1">
    <property type="nucleotide sequence ID" value="NZ_WWHY01000001.1"/>
</dbReference>
<feature type="domain" description="AAA+ ATPase" evidence="1">
    <location>
        <begin position="262"/>
        <end position="408"/>
    </location>
</feature>
<gene>
    <name evidence="2" type="ORF">GTW20_21035</name>
</gene>
<evidence type="ECO:0000313" key="2">
    <source>
        <dbReference type="EMBL" id="MYR34664.1"/>
    </source>
</evidence>
<evidence type="ECO:0000313" key="3">
    <source>
        <dbReference type="Proteomes" id="UP000467124"/>
    </source>
</evidence>
<dbReference type="InterPro" id="IPR027417">
    <property type="entry name" value="P-loop_NTPase"/>
</dbReference>
<accession>A0A7K2IXW7</accession>